<dbReference type="GO" id="GO:0008270">
    <property type="term" value="F:zinc ion binding"/>
    <property type="evidence" value="ECO:0007669"/>
    <property type="project" value="UniProtKB-KW"/>
</dbReference>
<evidence type="ECO:0000313" key="9">
    <source>
        <dbReference type="EMBL" id="OSS41273.1"/>
    </source>
</evidence>
<dbReference type="GO" id="GO:0003677">
    <property type="term" value="F:DNA binding"/>
    <property type="evidence" value="ECO:0007669"/>
    <property type="project" value="UniProtKB-UniRule"/>
</dbReference>
<keyword evidence="3 7" id="KW-0863">Zinc-finger</keyword>
<dbReference type="InterPro" id="IPR000093">
    <property type="entry name" value="DNA_Rcmb_RecR"/>
</dbReference>
<reference evidence="9 10" key="1">
    <citation type="journal article" date="2017" name="Front. Microbiol.">
        <title>Genome Sequence of Desulfurella amilsii Strain TR1 and Comparative Genomics of Desulfurellaceae Family.</title>
        <authorList>
            <person name="Florentino A.P."/>
            <person name="Stams A.J."/>
            <person name="Sanchez-Andrea I."/>
        </authorList>
    </citation>
    <scope>NUCLEOTIDE SEQUENCE [LARGE SCALE GENOMIC DNA]</scope>
    <source>
        <strain evidence="9 10">TR1</strain>
    </source>
</reference>
<dbReference type="Pfam" id="PF21176">
    <property type="entry name" value="RecR_HhH"/>
    <property type="match status" value="1"/>
</dbReference>
<dbReference type="Gene3D" id="1.10.8.420">
    <property type="entry name" value="RecR Domain 1"/>
    <property type="match status" value="1"/>
</dbReference>
<evidence type="ECO:0000256" key="7">
    <source>
        <dbReference type="HAMAP-Rule" id="MF_00017"/>
    </source>
</evidence>
<dbReference type="GO" id="GO:0006281">
    <property type="term" value="P:DNA repair"/>
    <property type="evidence" value="ECO:0007669"/>
    <property type="project" value="UniProtKB-UniRule"/>
</dbReference>
<dbReference type="NCBIfam" id="TIGR00615">
    <property type="entry name" value="recR"/>
    <property type="match status" value="1"/>
</dbReference>
<sequence>MIKSIENLVESITKLPGIGQKSALRYALWLINNPQDAKEISKSIETALHLKKCKICANLCESDICDICLDENRDKSTICVVETIETLLNLEPQHIYNGVYFVLWGLISPIEGIYANDLGLEKLKENAALANEIILMLDDSIEGNLTAQYIIEMLPKDIKITKPASGIPVGYNIDSLDKLTLQKAFQNRVPY</sequence>
<dbReference type="Pfam" id="PF13662">
    <property type="entry name" value="Toprim_4"/>
    <property type="match status" value="1"/>
</dbReference>
<dbReference type="Gene3D" id="6.10.250.240">
    <property type="match status" value="1"/>
</dbReference>
<evidence type="ECO:0000256" key="3">
    <source>
        <dbReference type="ARBA" id="ARBA00022771"/>
    </source>
</evidence>
<comment type="function">
    <text evidence="7">May play a role in DNA repair. It seems to be involved in an RecBC-independent recombinational process of DNA repair. It may act with RecF and RecO.</text>
</comment>
<organism evidence="9 10">
    <name type="scientific">Desulfurella amilsii</name>
    <dbReference type="NCBI Taxonomy" id="1562698"/>
    <lineage>
        <taxon>Bacteria</taxon>
        <taxon>Pseudomonadati</taxon>
        <taxon>Campylobacterota</taxon>
        <taxon>Desulfurellia</taxon>
        <taxon>Desulfurellales</taxon>
        <taxon>Desulfurellaceae</taxon>
        <taxon>Desulfurella</taxon>
    </lineage>
</organism>
<protein>
    <recommendedName>
        <fullName evidence="7">Recombination protein RecR</fullName>
    </recommendedName>
</protein>
<comment type="caution">
    <text evidence="9">The sequence shown here is derived from an EMBL/GenBank/DDBJ whole genome shotgun (WGS) entry which is preliminary data.</text>
</comment>
<evidence type="ECO:0000313" key="10">
    <source>
        <dbReference type="Proteomes" id="UP000194141"/>
    </source>
</evidence>
<dbReference type="AlphaFoldDB" id="A0A1X4XUQ9"/>
<accession>A0A1X4XUQ9</accession>
<dbReference type="SUPFAM" id="SSF111304">
    <property type="entry name" value="Recombination protein RecR"/>
    <property type="match status" value="1"/>
</dbReference>
<keyword evidence="10" id="KW-1185">Reference proteome</keyword>
<dbReference type="HAMAP" id="MF_00017">
    <property type="entry name" value="RecR"/>
    <property type="match status" value="1"/>
</dbReference>
<dbReference type="EMBL" id="MDSU01000018">
    <property type="protein sequence ID" value="OSS41273.1"/>
    <property type="molecule type" value="Genomic_DNA"/>
</dbReference>
<dbReference type="InterPro" id="IPR015967">
    <property type="entry name" value="Rcmb_RecR_Znf"/>
</dbReference>
<dbReference type="PROSITE" id="PS50880">
    <property type="entry name" value="TOPRIM"/>
    <property type="match status" value="1"/>
</dbReference>
<dbReference type="Pfam" id="PF21175">
    <property type="entry name" value="RecR_C"/>
    <property type="match status" value="1"/>
</dbReference>
<dbReference type="OrthoDB" id="9802672at2"/>
<dbReference type="InterPro" id="IPR023627">
    <property type="entry name" value="Rcmb_RecR"/>
</dbReference>
<gene>
    <name evidence="7" type="primary">recR</name>
    <name evidence="9" type="ORF">DESAMIL20_826</name>
</gene>
<dbReference type="Pfam" id="PF02132">
    <property type="entry name" value="RecR_ZnF"/>
    <property type="match status" value="1"/>
</dbReference>
<evidence type="ECO:0000256" key="6">
    <source>
        <dbReference type="ARBA" id="ARBA00023204"/>
    </source>
</evidence>
<feature type="domain" description="Toprim" evidence="8">
    <location>
        <begin position="76"/>
        <end position="168"/>
    </location>
</feature>
<dbReference type="STRING" id="1562698.DESAMIL20_826"/>
<evidence type="ECO:0000256" key="1">
    <source>
        <dbReference type="ARBA" id="ARBA00022723"/>
    </source>
</evidence>
<keyword evidence="6 7" id="KW-0234">DNA repair</keyword>
<evidence type="ECO:0000256" key="4">
    <source>
        <dbReference type="ARBA" id="ARBA00022833"/>
    </source>
</evidence>
<dbReference type="Proteomes" id="UP000194141">
    <property type="component" value="Unassembled WGS sequence"/>
</dbReference>
<evidence type="ECO:0000259" key="8">
    <source>
        <dbReference type="PROSITE" id="PS50880"/>
    </source>
</evidence>
<keyword evidence="2 7" id="KW-0227">DNA damage</keyword>
<keyword evidence="4 7" id="KW-0862">Zinc</keyword>
<keyword evidence="5 7" id="KW-0233">DNA recombination</keyword>
<proteinExistence type="inferred from homology"/>
<evidence type="ECO:0000256" key="5">
    <source>
        <dbReference type="ARBA" id="ARBA00023172"/>
    </source>
</evidence>
<dbReference type="PANTHER" id="PTHR30446">
    <property type="entry name" value="RECOMBINATION PROTEIN RECR"/>
    <property type="match status" value="1"/>
</dbReference>
<dbReference type="RefSeq" id="WP_086033546.1">
    <property type="nucleotide sequence ID" value="NZ_MDSU01000018.1"/>
</dbReference>
<dbReference type="PROSITE" id="PS01300">
    <property type="entry name" value="RECR"/>
    <property type="match status" value="1"/>
</dbReference>
<dbReference type="GO" id="GO:0006310">
    <property type="term" value="P:DNA recombination"/>
    <property type="evidence" value="ECO:0007669"/>
    <property type="project" value="UniProtKB-UniRule"/>
</dbReference>
<evidence type="ECO:0000256" key="2">
    <source>
        <dbReference type="ARBA" id="ARBA00022763"/>
    </source>
</evidence>
<name>A0A1X4XUQ9_9BACT</name>
<dbReference type="Gene3D" id="3.40.1360.10">
    <property type="match status" value="1"/>
</dbReference>
<comment type="similarity">
    <text evidence="7">Belongs to the RecR family.</text>
</comment>
<feature type="zinc finger region" description="C4-type" evidence="7">
    <location>
        <begin position="53"/>
        <end position="68"/>
    </location>
</feature>
<dbReference type="PANTHER" id="PTHR30446:SF0">
    <property type="entry name" value="RECOMBINATION PROTEIN RECR"/>
    <property type="match status" value="1"/>
</dbReference>
<keyword evidence="1 7" id="KW-0479">Metal-binding</keyword>
<dbReference type="InterPro" id="IPR006171">
    <property type="entry name" value="TOPRIM_dom"/>
</dbReference>